<name>A0A066X1L9_COLSU</name>
<reference evidence="6" key="1">
    <citation type="journal article" date="2014" name="Genome Announc.">
        <title>Draft genome sequence of Colletotrichum sublineola, a destructive pathogen of cultivated sorghum.</title>
        <authorList>
            <person name="Baroncelli R."/>
            <person name="Sanz-Martin J.M."/>
            <person name="Rech G.E."/>
            <person name="Sukno S.A."/>
            <person name="Thon M.R."/>
        </authorList>
    </citation>
    <scope>NUCLEOTIDE SEQUENCE [LARGE SCALE GENOMIC DNA]</scope>
    <source>
        <strain evidence="6">TX430BB</strain>
    </source>
</reference>
<evidence type="ECO:0000313" key="6">
    <source>
        <dbReference type="Proteomes" id="UP000027238"/>
    </source>
</evidence>
<dbReference type="InterPro" id="IPR005828">
    <property type="entry name" value="MFS_sugar_transport-like"/>
</dbReference>
<dbReference type="Pfam" id="PF00083">
    <property type="entry name" value="Sugar_tr"/>
    <property type="match status" value="1"/>
</dbReference>
<dbReference type="GO" id="GO:0016020">
    <property type="term" value="C:membrane"/>
    <property type="evidence" value="ECO:0007669"/>
    <property type="project" value="UniProtKB-SubCell"/>
</dbReference>
<gene>
    <name evidence="5" type="ORF">CSUB01_00112</name>
</gene>
<dbReference type="GO" id="GO:0022857">
    <property type="term" value="F:transmembrane transporter activity"/>
    <property type="evidence" value="ECO:0007669"/>
    <property type="project" value="InterPro"/>
</dbReference>
<evidence type="ECO:0000256" key="1">
    <source>
        <dbReference type="ARBA" id="ARBA00004370"/>
    </source>
</evidence>
<organism evidence="5 6">
    <name type="scientific">Colletotrichum sublineola</name>
    <name type="common">Sorghum anthracnose fungus</name>
    <dbReference type="NCBI Taxonomy" id="1173701"/>
    <lineage>
        <taxon>Eukaryota</taxon>
        <taxon>Fungi</taxon>
        <taxon>Dikarya</taxon>
        <taxon>Ascomycota</taxon>
        <taxon>Pezizomycotina</taxon>
        <taxon>Sordariomycetes</taxon>
        <taxon>Hypocreomycetidae</taxon>
        <taxon>Glomerellales</taxon>
        <taxon>Glomerellaceae</taxon>
        <taxon>Colletotrichum</taxon>
        <taxon>Colletotrichum graminicola species complex</taxon>
    </lineage>
</organism>
<dbReference type="EMBL" id="JMSE01001264">
    <property type="protein sequence ID" value="KDN63038.1"/>
    <property type="molecule type" value="Genomic_DNA"/>
</dbReference>
<comment type="caution">
    <text evidence="5">The sequence shown here is derived from an EMBL/GenBank/DDBJ whole genome shotgun (WGS) entry which is preliminary data.</text>
</comment>
<keyword evidence="2" id="KW-0812">Transmembrane</keyword>
<dbReference type="STRING" id="1173701.A0A066X1L9"/>
<sequence>MWIEDVFTIAGTSSEHRLWVSGVNNITYMFATLVCVSTIDRIGRRWNLYWGAAAQEICMFCAGGLARATLNADSVNRTGLGGAATFFVFAYTDVLGPRG</sequence>
<accession>A0A066X1L9</accession>
<dbReference type="eggNOG" id="KOG0254">
    <property type="taxonomic scope" value="Eukaryota"/>
</dbReference>
<dbReference type="AlphaFoldDB" id="A0A066X1L9"/>
<evidence type="ECO:0000256" key="4">
    <source>
        <dbReference type="ARBA" id="ARBA00023136"/>
    </source>
</evidence>
<keyword evidence="6" id="KW-1185">Reference proteome</keyword>
<proteinExistence type="predicted"/>
<evidence type="ECO:0000313" key="5">
    <source>
        <dbReference type="EMBL" id="KDN63038.1"/>
    </source>
</evidence>
<keyword evidence="4" id="KW-0472">Membrane</keyword>
<dbReference type="SUPFAM" id="SSF103473">
    <property type="entry name" value="MFS general substrate transporter"/>
    <property type="match status" value="1"/>
</dbReference>
<evidence type="ECO:0000256" key="2">
    <source>
        <dbReference type="ARBA" id="ARBA00022692"/>
    </source>
</evidence>
<dbReference type="Gene3D" id="1.20.1250.20">
    <property type="entry name" value="MFS general substrate transporter like domains"/>
    <property type="match status" value="1"/>
</dbReference>
<evidence type="ECO:0008006" key="7">
    <source>
        <dbReference type="Google" id="ProtNLM"/>
    </source>
</evidence>
<keyword evidence="3" id="KW-1133">Transmembrane helix</keyword>
<protein>
    <recommendedName>
        <fullName evidence="7">Major facilitator superfamily (MFS) profile domain-containing protein</fullName>
    </recommendedName>
</protein>
<comment type="subcellular location">
    <subcellularLocation>
        <location evidence="1">Membrane</location>
    </subcellularLocation>
</comment>
<evidence type="ECO:0000256" key="3">
    <source>
        <dbReference type="ARBA" id="ARBA00022989"/>
    </source>
</evidence>
<dbReference type="Proteomes" id="UP000027238">
    <property type="component" value="Unassembled WGS sequence"/>
</dbReference>
<dbReference type="OrthoDB" id="2544694at2759"/>
<dbReference type="InterPro" id="IPR036259">
    <property type="entry name" value="MFS_trans_sf"/>
</dbReference>
<dbReference type="HOGENOM" id="CLU_2320259_0_0_1"/>